<organism evidence="2">
    <name type="scientific">uncultured prokaryote</name>
    <dbReference type="NCBI Taxonomy" id="198431"/>
    <lineage>
        <taxon>unclassified sequences</taxon>
        <taxon>environmental samples</taxon>
    </lineage>
</organism>
<sequence>MSKAGQGGSSLNERLALKLEEDRKQIEAMLLSEHRKLGQSLLDASQAEFSTIQNVIHAQSQRTVQSMRVMLRWPLWTATGCLAIVLTSLALLWAVTWWLREDLAGIRTATISERQALADLEAQTNKLRVTTSKEGTFLVLPEGIDASQIWTCGKQPCLRIGE</sequence>
<keyword evidence="2" id="KW-0614">Plasmid</keyword>
<proteinExistence type="predicted"/>
<name>A0A0H5QJX7_9ZZZZ</name>
<dbReference type="EMBL" id="LN853533">
    <property type="protein sequence ID" value="CRY96122.1"/>
    <property type="molecule type" value="Genomic_DNA"/>
</dbReference>
<keyword evidence="1" id="KW-1133">Transmembrane helix</keyword>
<evidence type="ECO:0000256" key="1">
    <source>
        <dbReference type="SAM" id="Phobius"/>
    </source>
</evidence>
<accession>A0A0H5QJX7</accession>
<reference evidence="2" key="1">
    <citation type="submission" date="2015-06" db="EMBL/GenBank/DDBJ databases">
        <authorList>
            <person name="Joergensen T."/>
        </authorList>
    </citation>
    <scope>NUCLEOTIDE SEQUENCE</scope>
    <source>
        <plasmid evidence="2">pRGFK0934</plasmid>
    </source>
</reference>
<feature type="transmembrane region" description="Helical" evidence="1">
    <location>
        <begin position="75"/>
        <end position="99"/>
    </location>
</feature>
<evidence type="ECO:0000313" key="2">
    <source>
        <dbReference type="EMBL" id="CRY96122.1"/>
    </source>
</evidence>
<dbReference type="AlphaFoldDB" id="A0A0H5QJX7"/>
<reference evidence="2" key="2">
    <citation type="submission" date="2015-07" db="EMBL/GenBank/DDBJ databases">
        <title>Plasmids, circular viruses and viroids from rat gut.</title>
        <authorList>
            <person name="Jorgensen T.J."/>
            <person name="Hansen M.A."/>
            <person name="Xu Z."/>
            <person name="Tabak M.A."/>
            <person name="Sorensen S.J."/>
            <person name="Hansen L.H."/>
        </authorList>
    </citation>
    <scope>NUCLEOTIDE SEQUENCE</scope>
    <source>
        <plasmid evidence="2">pRGFK0934</plasmid>
    </source>
</reference>
<protein>
    <submittedName>
        <fullName evidence="2">Uncharacterized protein</fullName>
    </submittedName>
</protein>
<geneLocation type="plasmid" evidence="2">
    <name>pRGFK0934</name>
</geneLocation>
<keyword evidence="1" id="KW-0472">Membrane</keyword>
<keyword evidence="1" id="KW-0812">Transmembrane</keyword>